<name>A0A8S5Q1C9_9CAUD</name>
<protein>
    <submittedName>
        <fullName evidence="1">Uncharacterized protein</fullName>
    </submittedName>
</protein>
<proteinExistence type="predicted"/>
<sequence length="77" mass="8922">MNETYSTERQMAVNALRDELVYMEQELAVIKEQGAYKDYTALMRTFLTTQKAYLQLVAEDENECTEKDALLEFTATV</sequence>
<organism evidence="1">
    <name type="scientific">Myoviridae sp. ct2DO6</name>
    <dbReference type="NCBI Taxonomy" id="2825020"/>
    <lineage>
        <taxon>Viruses</taxon>
        <taxon>Duplodnaviria</taxon>
        <taxon>Heunggongvirae</taxon>
        <taxon>Uroviricota</taxon>
        <taxon>Caudoviricetes</taxon>
    </lineage>
</organism>
<accession>A0A8S5Q1C9</accession>
<dbReference type="EMBL" id="BK015561">
    <property type="protein sequence ID" value="DAE12970.1"/>
    <property type="molecule type" value="Genomic_DNA"/>
</dbReference>
<evidence type="ECO:0000313" key="1">
    <source>
        <dbReference type="EMBL" id="DAE12970.1"/>
    </source>
</evidence>
<reference evidence="1" key="1">
    <citation type="journal article" date="2021" name="Proc. Natl. Acad. Sci. U.S.A.">
        <title>A Catalog of Tens of Thousands of Viruses from Human Metagenomes Reveals Hidden Associations with Chronic Diseases.</title>
        <authorList>
            <person name="Tisza M.J."/>
            <person name="Buck C.B."/>
        </authorList>
    </citation>
    <scope>NUCLEOTIDE SEQUENCE</scope>
    <source>
        <strain evidence="1">Ct2DO6</strain>
    </source>
</reference>